<feature type="region of interest" description="Disordered" evidence="11">
    <location>
        <begin position="35"/>
        <end position="72"/>
    </location>
</feature>
<dbReference type="EMBL" id="CANTUO010000001">
    <property type="protein sequence ID" value="CAI5757169.1"/>
    <property type="molecule type" value="Genomic_DNA"/>
</dbReference>
<organism evidence="14 15">
    <name type="scientific">Candida verbasci</name>
    <dbReference type="NCBI Taxonomy" id="1227364"/>
    <lineage>
        <taxon>Eukaryota</taxon>
        <taxon>Fungi</taxon>
        <taxon>Dikarya</taxon>
        <taxon>Ascomycota</taxon>
        <taxon>Saccharomycotina</taxon>
        <taxon>Pichiomycetes</taxon>
        <taxon>Debaryomycetaceae</taxon>
        <taxon>Candida/Lodderomyces clade</taxon>
        <taxon>Candida</taxon>
    </lineage>
</organism>
<dbReference type="Pfam" id="PF02933">
    <property type="entry name" value="CDC48_2"/>
    <property type="match status" value="1"/>
</dbReference>
<dbReference type="Pfam" id="PF17862">
    <property type="entry name" value="AAA_lid_3"/>
    <property type="match status" value="1"/>
</dbReference>
<evidence type="ECO:0000313" key="14">
    <source>
        <dbReference type="EMBL" id="CAI5757169.1"/>
    </source>
</evidence>
<dbReference type="GO" id="GO:0016887">
    <property type="term" value="F:ATP hydrolysis activity"/>
    <property type="evidence" value="ECO:0007669"/>
    <property type="project" value="InterPro"/>
</dbReference>
<feature type="domain" description="AAA+ ATPase" evidence="12">
    <location>
        <begin position="623"/>
        <end position="759"/>
    </location>
</feature>
<dbReference type="InterPro" id="IPR041569">
    <property type="entry name" value="AAA_lid_3"/>
</dbReference>
<dbReference type="PROSITE" id="PS00674">
    <property type="entry name" value="AAA"/>
    <property type="match status" value="1"/>
</dbReference>
<keyword evidence="5 10" id="KW-0547">Nucleotide-binding</keyword>
<dbReference type="SMART" id="SM01073">
    <property type="entry name" value="CDC48_N"/>
    <property type="match status" value="1"/>
</dbReference>
<dbReference type="InterPro" id="IPR009010">
    <property type="entry name" value="Asp_de-COase-like_dom_sf"/>
</dbReference>
<keyword evidence="10" id="KW-0378">Hydrolase</keyword>
<keyword evidence="6 10" id="KW-0067">ATP-binding</keyword>
<evidence type="ECO:0000256" key="1">
    <source>
        <dbReference type="ARBA" id="ARBA00004496"/>
    </source>
</evidence>
<dbReference type="FunFam" id="3.40.50.300:FF:000166">
    <property type="entry name" value="vesicle-fusing ATPase isoform X1"/>
    <property type="match status" value="1"/>
</dbReference>
<evidence type="ECO:0000259" key="12">
    <source>
        <dbReference type="SMART" id="SM00382"/>
    </source>
</evidence>
<dbReference type="GO" id="GO:0005795">
    <property type="term" value="C:Golgi stack"/>
    <property type="evidence" value="ECO:0007669"/>
    <property type="project" value="TreeGrafter"/>
</dbReference>
<evidence type="ECO:0000256" key="5">
    <source>
        <dbReference type="ARBA" id="ARBA00022741"/>
    </source>
</evidence>
<dbReference type="SMART" id="SM00382">
    <property type="entry name" value="AAA"/>
    <property type="match status" value="2"/>
</dbReference>
<dbReference type="InterPro" id="IPR003960">
    <property type="entry name" value="ATPase_AAA_CS"/>
</dbReference>
<feature type="domain" description="CDC48 N-terminal subdomain" evidence="13">
    <location>
        <begin position="77"/>
        <end position="156"/>
    </location>
</feature>
<feature type="region of interest" description="Disordered" evidence="11">
    <location>
        <begin position="1"/>
        <end position="22"/>
    </location>
</feature>
<dbReference type="GO" id="GO:0006891">
    <property type="term" value="P:intra-Golgi vesicle-mediated transport"/>
    <property type="evidence" value="ECO:0007669"/>
    <property type="project" value="TreeGrafter"/>
</dbReference>
<keyword evidence="15" id="KW-1185">Reference proteome</keyword>
<dbReference type="OrthoDB" id="9982946at2759"/>
<evidence type="ECO:0000256" key="3">
    <source>
        <dbReference type="ARBA" id="ARBA00022448"/>
    </source>
</evidence>
<dbReference type="FunFam" id="1.10.8.60:FF:000127">
    <property type="entry name" value="Vesicular-fusion protein SEC18"/>
    <property type="match status" value="1"/>
</dbReference>
<sequence length="825" mass="92329">MSIIDYSTNKNNNQNSNQDSSNKFTTSIMEKFGFHKVSNHPTSPSQPKIVHNISNQPHRQSSQHGQHSSPHHNFRKTLICANAPGNDVVTANLVAVNSKDFEGVPNKSPIILDGVFVYSIAKDDRMELGTIGLAGNMRPWGKWSLGQHIQVENYNIFQNGQQQQYLGAMDLSIDFRMKSRGNQNPINHEDLVNRFFSLYENQILQPTQTVVMEFNGTYFTVKVDQVQIIDVNTKDNLPSFKDSQDIETKGILIKSTDLQFYPAAESIINITNKQSLKSKIFGGNNSSHRHPRKKQIINPDFKLEDLGIGGLDSEFQDIFRRAFNSRILPVEIAQKLDYKHCKGLLLYGPPGTGKTLIARKLSKMLNGKEPKIVNGPEMLSKYVGASEENIRNLFKDAEAEYKLKGEDSDLHVIIFDELDSVFKQRGSGKSDGTGVGDNVVNQLLSKMDGVDQLNNILVIGMTNRLDLIDTALLRPGRFEIQIEIALPDEKGRKDIFLIHTKKLSENNLLTSDVNFEELAVLTKNFTGAEIEGLCNSAKSYAISRHTKKGSLAQIDSESISNMKITRNDFLLALNDIRPAFGTDEEDIGGLAKHGIIQFNSHISKIFEKGQSIIDVVRSSESETLRSILLYGPPGVGKSAIATTLALNSDFPFIKMLSAESLVGMNETRKIQEIDNIFRDVHKSPLNILVIDKIETIINYNPIGPRFSNDILQVLQVYLTKKPPKNRRLLIIATTSQYGVFRNMNLLDAFNDVIAVPPIRKIEEIAKVLDKLGFMTPNDRSEICNQLKDFDINIGVKSLIDVLMVGKYSKDSINEVVNNIVEKLNG</sequence>
<feature type="compositionally biased region" description="Low complexity" evidence="11">
    <location>
        <begin position="9"/>
        <end position="22"/>
    </location>
</feature>
<protein>
    <recommendedName>
        <fullName evidence="9 10">Vesicular-fusion protein SEC18</fullName>
    </recommendedName>
</protein>
<dbReference type="FunFam" id="3.40.50.300:FF:000187">
    <property type="entry name" value="Vesicular-fusion ATPase SEC18"/>
    <property type="match status" value="1"/>
</dbReference>
<dbReference type="Proteomes" id="UP001152885">
    <property type="component" value="Unassembled WGS sequence"/>
</dbReference>
<dbReference type="Pfam" id="PF00004">
    <property type="entry name" value="AAA"/>
    <property type="match status" value="2"/>
</dbReference>
<reference evidence="14" key="1">
    <citation type="submission" date="2022-12" db="EMBL/GenBank/DDBJ databases">
        <authorList>
            <person name="Brejova B."/>
        </authorList>
    </citation>
    <scope>NUCLEOTIDE SEQUENCE</scope>
</reference>
<keyword evidence="3 10" id="KW-0813">Transport</keyword>
<dbReference type="GO" id="GO:0005524">
    <property type="term" value="F:ATP binding"/>
    <property type="evidence" value="ECO:0007669"/>
    <property type="project" value="UniProtKB-UniRule"/>
</dbReference>
<evidence type="ECO:0000256" key="4">
    <source>
        <dbReference type="ARBA" id="ARBA00022490"/>
    </source>
</evidence>
<dbReference type="InterPro" id="IPR004201">
    <property type="entry name" value="Cdc48_dom2"/>
</dbReference>
<gene>
    <name evidence="14" type="ORF">CANVERA_P1686</name>
</gene>
<evidence type="ECO:0000256" key="10">
    <source>
        <dbReference type="RuleBase" id="RU367045"/>
    </source>
</evidence>
<dbReference type="AlphaFoldDB" id="A0A9W4TUK1"/>
<evidence type="ECO:0000256" key="9">
    <source>
        <dbReference type="ARBA" id="ARBA00068637"/>
    </source>
</evidence>
<dbReference type="GO" id="GO:0035494">
    <property type="term" value="P:SNARE complex disassembly"/>
    <property type="evidence" value="ECO:0007669"/>
    <property type="project" value="InterPro"/>
</dbReference>
<dbReference type="GO" id="GO:0043001">
    <property type="term" value="P:Golgi to plasma membrane protein transport"/>
    <property type="evidence" value="ECO:0007669"/>
    <property type="project" value="TreeGrafter"/>
</dbReference>
<comment type="function">
    <text evidence="8 10">Required for vesicle-mediated transport. Catalyzes the fusion of transport vesicles within the Golgi cisternae. Is also required for transport from the endoplasmic reticulum to the Golgi stack. Seems to function as a fusion protein required for the delivery of cargo proteins to all compartments of the Golgi stack independent of vesicle origin.</text>
</comment>
<comment type="caution">
    <text evidence="14">The sequence shown here is derived from an EMBL/GenBank/DDBJ whole genome shotgun (WGS) entry which is preliminary data.</text>
</comment>
<dbReference type="Gene3D" id="3.10.330.10">
    <property type="match status" value="1"/>
</dbReference>
<dbReference type="InterPro" id="IPR003593">
    <property type="entry name" value="AAA+_ATPase"/>
</dbReference>
<keyword evidence="7 10" id="KW-0653">Protein transport</keyword>
<dbReference type="SUPFAM" id="SSF50692">
    <property type="entry name" value="ADC-like"/>
    <property type="match status" value="1"/>
</dbReference>
<evidence type="ECO:0000256" key="2">
    <source>
        <dbReference type="ARBA" id="ARBA00006914"/>
    </source>
</evidence>
<dbReference type="SUPFAM" id="SSF54585">
    <property type="entry name" value="Cdc48 domain 2-like"/>
    <property type="match status" value="1"/>
</dbReference>
<evidence type="ECO:0000259" key="13">
    <source>
        <dbReference type="SMART" id="SM01073"/>
    </source>
</evidence>
<dbReference type="Gene3D" id="2.40.40.20">
    <property type="match status" value="1"/>
</dbReference>
<dbReference type="InterPro" id="IPR029067">
    <property type="entry name" value="CDC48_domain_2-like_sf"/>
</dbReference>
<comment type="similarity">
    <text evidence="2 10">Belongs to the AAA ATPase family.</text>
</comment>
<evidence type="ECO:0000256" key="7">
    <source>
        <dbReference type="ARBA" id="ARBA00022927"/>
    </source>
</evidence>
<evidence type="ECO:0000256" key="11">
    <source>
        <dbReference type="SAM" id="MobiDB-lite"/>
    </source>
</evidence>
<evidence type="ECO:0000256" key="8">
    <source>
        <dbReference type="ARBA" id="ARBA00056429"/>
    </source>
</evidence>
<comment type="subcellular location">
    <subcellularLocation>
        <location evidence="1 10">Cytoplasm</location>
    </subcellularLocation>
</comment>
<accession>A0A9W4TUK1</accession>
<feature type="compositionally biased region" description="Low complexity" evidence="11">
    <location>
        <begin position="56"/>
        <end position="68"/>
    </location>
</feature>
<keyword evidence="4 10" id="KW-0963">Cytoplasm</keyword>
<evidence type="ECO:0000256" key="6">
    <source>
        <dbReference type="ARBA" id="ARBA00022840"/>
    </source>
</evidence>
<name>A0A9W4TUK1_9ASCO</name>
<dbReference type="InterPro" id="IPR003959">
    <property type="entry name" value="ATPase_AAA_core"/>
</dbReference>
<dbReference type="Gene3D" id="3.40.50.300">
    <property type="entry name" value="P-loop containing nucleotide triphosphate hydrolases"/>
    <property type="match status" value="2"/>
</dbReference>
<dbReference type="InterPro" id="IPR027417">
    <property type="entry name" value="P-loop_NTPase"/>
</dbReference>
<dbReference type="InterPro" id="IPR039812">
    <property type="entry name" value="Vesicle-fus_ATPase"/>
</dbReference>
<evidence type="ECO:0000313" key="15">
    <source>
        <dbReference type="Proteomes" id="UP001152885"/>
    </source>
</evidence>
<dbReference type="PANTHER" id="PTHR23078">
    <property type="entry name" value="VESICULAR-FUSION PROTEIN NSF"/>
    <property type="match status" value="1"/>
</dbReference>
<dbReference type="Gene3D" id="1.10.8.60">
    <property type="match status" value="1"/>
</dbReference>
<proteinExistence type="inferred from homology"/>
<feature type="domain" description="AAA+ ATPase" evidence="12">
    <location>
        <begin position="340"/>
        <end position="488"/>
    </location>
</feature>
<keyword evidence="10" id="KW-0931">ER-Golgi transport</keyword>
<dbReference type="CDD" id="cd00009">
    <property type="entry name" value="AAA"/>
    <property type="match status" value="1"/>
</dbReference>
<dbReference type="PANTHER" id="PTHR23078:SF3">
    <property type="entry name" value="VESICLE-FUSING ATPASE"/>
    <property type="match status" value="1"/>
</dbReference>
<dbReference type="InterPro" id="IPR003338">
    <property type="entry name" value="CDC4_N-term_subdom"/>
</dbReference>
<dbReference type="SUPFAM" id="SSF52540">
    <property type="entry name" value="P-loop containing nucleoside triphosphate hydrolases"/>
    <property type="match status" value="2"/>
</dbReference>